<organism evidence="3 4">
    <name type="scientific">Clostridium cibarium</name>
    <dbReference type="NCBI Taxonomy" id="2762247"/>
    <lineage>
        <taxon>Bacteria</taxon>
        <taxon>Bacillati</taxon>
        <taxon>Bacillota</taxon>
        <taxon>Clostridia</taxon>
        <taxon>Eubacteriales</taxon>
        <taxon>Clostridiaceae</taxon>
        <taxon>Clostridium</taxon>
    </lineage>
</organism>
<keyword evidence="4" id="KW-1185">Reference proteome</keyword>
<reference evidence="3 4" key="1">
    <citation type="submission" date="2020-08" db="EMBL/GenBank/DDBJ databases">
        <title>A Genomic Blueprint of the Chicken Gut Microbiome.</title>
        <authorList>
            <person name="Gilroy R."/>
            <person name="Ravi A."/>
            <person name="Getino M."/>
            <person name="Pursley I."/>
            <person name="Horton D.L."/>
            <person name="Alikhan N.-F."/>
            <person name="Baker D."/>
            <person name="Gharbi K."/>
            <person name="Hall N."/>
            <person name="Watson M."/>
            <person name="Adriaenssens E.M."/>
            <person name="Foster-Nyarko E."/>
            <person name="Jarju S."/>
            <person name="Secka A."/>
            <person name="Antonio M."/>
            <person name="Oren A."/>
            <person name="Chaudhuri R."/>
            <person name="La Ragione R.M."/>
            <person name="Hildebrand F."/>
            <person name="Pallen M.J."/>
        </authorList>
    </citation>
    <scope>NUCLEOTIDE SEQUENCE [LARGE SCALE GENOMIC DNA]</scope>
    <source>
        <strain evidence="3 4">Sa3CVN1</strain>
    </source>
</reference>
<dbReference type="PROSITE" id="PS51257">
    <property type="entry name" value="PROKAR_LIPOPROTEIN"/>
    <property type="match status" value="1"/>
</dbReference>
<evidence type="ECO:0000313" key="3">
    <source>
        <dbReference type="EMBL" id="MBD7910938.1"/>
    </source>
</evidence>
<dbReference type="RefSeq" id="WP_191767946.1">
    <property type="nucleotide sequence ID" value="NZ_JACSRA010000007.1"/>
</dbReference>
<evidence type="ECO:0000313" key="4">
    <source>
        <dbReference type="Proteomes" id="UP000627781"/>
    </source>
</evidence>
<dbReference type="Proteomes" id="UP000627781">
    <property type="component" value="Unassembled WGS sequence"/>
</dbReference>
<dbReference type="InterPro" id="IPR035328">
    <property type="entry name" value="DUF3048_C"/>
</dbReference>
<feature type="domain" description="DUF3048" evidence="2">
    <location>
        <begin position="216"/>
        <end position="315"/>
    </location>
</feature>
<protein>
    <submittedName>
        <fullName evidence="3">DUF3048 domain-containing protein</fullName>
    </submittedName>
</protein>
<dbReference type="Gene3D" id="3.50.90.10">
    <property type="entry name" value="YerB-like"/>
    <property type="match status" value="1"/>
</dbReference>
<comment type="caution">
    <text evidence="3">The sequence shown here is derived from an EMBL/GenBank/DDBJ whole genome shotgun (WGS) entry which is preliminary data.</text>
</comment>
<proteinExistence type="predicted"/>
<dbReference type="InterPro" id="IPR021416">
    <property type="entry name" value="DUF3048_N"/>
</dbReference>
<dbReference type="InterPro" id="IPR023158">
    <property type="entry name" value="YerB-like_sf"/>
</dbReference>
<feature type="domain" description="DUF3048" evidence="1">
    <location>
        <begin position="42"/>
        <end position="180"/>
    </location>
</feature>
<dbReference type="Pfam" id="PF17479">
    <property type="entry name" value="DUF3048_C"/>
    <property type="match status" value="1"/>
</dbReference>
<sequence>MKKIFLIIFSLSVLLIGCQNKTISSTDNIKEKPEEKYYSYYTGKECTADDNNKPSFMGMIGNSSQARPQSGISYADIIYETSAEGGIPRFIALFHDNLPEVIGPIRSVRPYFIDIAEELELPFAHCGGSEDALNRISNDKNLMSINEISEGSYFWRDNKRKAPHNLYTSSENITKYIISKNLEIKNKPFLSFNSEYYSNSEFTEANNLSITINKGYNTSYNYKDGLYTKSMDGKISIDALNNNQLNFSNIVIQKTNINLSSDNLHLNIDLLGKGEGYVLSGGKVIDVTWEKSAKGSRTILYDKSGNKVPLSPGKTIWHIVDKKNDISIGTPSK</sequence>
<gene>
    <name evidence="3" type="ORF">H9661_06165</name>
</gene>
<accession>A0ABR8PRY5</accession>
<evidence type="ECO:0000259" key="1">
    <source>
        <dbReference type="Pfam" id="PF11258"/>
    </source>
</evidence>
<dbReference type="SUPFAM" id="SSF159774">
    <property type="entry name" value="YerB-like"/>
    <property type="match status" value="1"/>
</dbReference>
<evidence type="ECO:0000259" key="2">
    <source>
        <dbReference type="Pfam" id="PF17479"/>
    </source>
</evidence>
<name>A0ABR8PRY5_9CLOT</name>
<dbReference type="Pfam" id="PF11258">
    <property type="entry name" value="DUF3048"/>
    <property type="match status" value="1"/>
</dbReference>
<dbReference type="EMBL" id="JACSRA010000007">
    <property type="protein sequence ID" value="MBD7910938.1"/>
    <property type="molecule type" value="Genomic_DNA"/>
</dbReference>